<keyword evidence="1" id="KW-0732">Signal</keyword>
<organism evidence="2 3">
    <name type="scientific">Deinococcus cellulosilyticus (strain DSM 18568 / NBRC 106333 / KACC 11606 / 5516J-15)</name>
    <dbReference type="NCBI Taxonomy" id="1223518"/>
    <lineage>
        <taxon>Bacteria</taxon>
        <taxon>Thermotogati</taxon>
        <taxon>Deinococcota</taxon>
        <taxon>Deinococci</taxon>
        <taxon>Deinococcales</taxon>
        <taxon>Deinococcaceae</taxon>
        <taxon>Deinococcus</taxon>
    </lineage>
</organism>
<accession>A0A511N7X6</accession>
<proteinExistence type="predicted"/>
<sequence length="221" mass="24885">MLQVAVLSLSGMLLFGCAPQQTAPDPGKVAVTVTTTKASFYPHELGLQWEYLLTDDRLDAPTYRLSVEGGTLFGDQATTRFLLTGRGTQREYFRTYDDTGVYLHGMTVPGAKITLVPALREYPGTNDWKVGVTWSGKTQITLFDDKEVRERLNVDYKYTVLEQRTVTLNTSNRTYQVWVINRQMMGAKDILPESKEFYFVPYIGEVLTPDGFVIKSTTAGR</sequence>
<name>A0A511N7X6_DEIC1</name>
<evidence type="ECO:0000313" key="3">
    <source>
        <dbReference type="Proteomes" id="UP000321306"/>
    </source>
</evidence>
<reference evidence="2 3" key="1">
    <citation type="submission" date="2019-07" db="EMBL/GenBank/DDBJ databases">
        <title>Whole genome shotgun sequence of Deinococcus cellulosilyticus NBRC 106333.</title>
        <authorList>
            <person name="Hosoyama A."/>
            <person name="Uohara A."/>
            <person name="Ohji S."/>
            <person name="Ichikawa N."/>
        </authorList>
    </citation>
    <scope>NUCLEOTIDE SEQUENCE [LARGE SCALE GENOMIC DNA]</scope>
    <source>
        <strain evidence="2 3">NBRC 106333</strain>
    </source>
</reference>
<dbReference type="RefSeq" id="WP_146887788.1">
    <property type="nucleotide sequence ID" value="NZ_BJXB01000022.1"/>
</dbReference>
<keyword evidence="3" id="KW-1185">Reference proteome</keyword>
<evidence type="ECO:0000256" key="1">
    <source>
        <dbReference type="SAM" id="SignalP"/>
    </source>
</evidence>
<dbReference type="EMBL" id="BJXB01000022">
    <property type="protein sequence ID" value="GEM48588.1"/>
    <property type="molecule type" value="Genomic_DNA"/>
</dbReference>
<protein>
    <submittedName>
        <fullName evidence="2">Uncharacterized protein</fullName>
    </submittedName>
</protein>
<feature type="chain" id="PRO_5021851928" evidence="1">
    <location>
        <begin position="24"/>
        <end position="221"/>
    </location>
</feature>
<dbReference type="Proteomes" id="UP000321306">
    <property type="component" value="Unassembled WGS sequence"/>
</dbReference>
<dbReference type="OrthoDB" id="65027at2"/>
<gene>
    <name evidence="2" type="ORF">DC3_42230</name>
</gene>
<evidence type="ECO:0000313" key="2">
    <source>
        <dbReference type="EMBL" id="GEM48588.1"/>
    </source>
</evidence>
<feature type="signal peptide" evidence="1">
    <location>
        <begin position="1"/>
        <end position="23"/>
    </location>
</feature>
<dbReference type="AlphaFoldDB" id="A0A511N7X6"/>
<comment type="caution">
    <text evidence="2">The sequence shown here is derived from an EMBL/GenBank/DDBJ whole genome shotgun (WGS) entry which is preliminary data.</text>
</comment>